<comment type="caution">
    <text evidence="1">The sequence shown here is derived from an EMBL/GenBank/DDBJ whole genome shotgun (WGS) entry which is preliminary data.</text>
</comment>
<evidence type="ECO:0000313" key="2">
    <source>
        <dbReference type="Proteomes" id="UP000030554"/>
    </source>
</evidence>
<proteinExistence type="predicted"/>
<sequence length="204" mass="22898">MIIYVLKNSIGSYKPLVYVSERPIDDEFGDYIEFEVSDISDLDGHTLIEHPQGIFNIVPHPPKNYVWNGSEFIKDEEAVAFNLEQTKKAAIKLINDEAAKAYNSKDRFAQEYIVREAEALAFKAANYEGEVPRQVAAFATPAGLEPKAAADLTIAQAAKLREAFNQIGELRMSAYELQPLETEFDVNERAAQIVLAIRKIAEEM</sequence>
<gene>
    <name evidence="1" type="ORF">IO48_11000</name>
</gene>
<dbReference type="AlphaFoldDB" id="A0A0A3ADU1"/>
<reference evidence="1 2" key="1">
    <citation type="submission" date="2014-07" db="EMBL/GenBank/DDBJ databases">
        <title>Chaperone-usher fimbriae in a diverse selection of Gallibacterium genomes.</title>
        <authorList>
            <person name="Kudirkiene E."/>
            <person name="Bager R.J."/>
            <person name="Johnson T.J."/>
            <person name="Bojesen A.M."/>
        </authorList>
    </citation>
    <scope>NUCLEOTIDE SEQUENCE [LARGE SCALE GENOMIC DNA]</scope>
    <source>
        <strain evidence="1 2">4895</strain>
    </source>
</reference>
<name>A0A0A3ADU1_9PAST</name>
<protein>
    <submittedName>
        <fullName evidence="1">Uncharacterized protein</fullName>
    </submittedName>
</protein>
<organism evidence="1 2">
    <name type="scientific">Gallibacterium anatis 4895</name>
    <dbReference type="NCBI Taxonomy" id="1396510"/>
    <lineage>
        <taxon>Bacteria</taxon>
        <taxon>Pseudomonadati</taxon>
        <taxon>Pseudomonadota</taxon>
        <taxon>Gammaproteobacteria</taxon>
        <taxon>Pasteurellales</taxon>
        <taxon>Pasteurellaceae</taxon>
        <taxon>Gallibacterium</taxon>
    </lineage>
</organism>
<dbReference type="RefSeq" id="WP_039164527.1">
    <property type="nucleotide sequence ID" value="NZ_JPJQ01000054.1"/>
</dbReference>
<dbReference type="Proteomes" id="UP000030554">
    <property type="component" value="Unassembled WGS sequence"/>
</dbReference>
<dbReference type="EMBL" id="JPJQ01000054">
    <property type="protein sequence ID" value="KGQ59739.1"/>
    <property type="molecule type" value="Genomic_DNA"/>
</dbReference>
<accession>A0A0A3ADU1</accession>
<evidence type="ECO:0000313" key="1">
    <source>
        <dbReference type="EMBL" id="KGQ59739.1"/>
    </source>
</evidence>